<evidence type="ECO:0000313" key="7">
    <source>
        <dbReference type="Proteomes" id="UP000036938"/>
    </source>
</evidence>
<evidence type="ECO:0000256" key="3">
    <source>
        <dbReference type="ARBA" id="ARBA00023125"/>
    </source>
</evidence>
<dbReference type="InterPro" id="IPR005119">
    <property type="entry name" value="LysR_subst-bd"/>
</dbReference>
<dbReference type="EMBL" id="AQQZ01000008">
    <property type="protein sequence ID" value="KNG92555.1"/>
    <property type="molecule type" value="Genomic_DNA"/>
</dbReference>
<dbReference type="PANTHER" id="PTHR30579:SF7">
    <property type="entry name" value="HTH-TYPE TRANSCRIPTIONAL REGULATOR LRHA-RELATED"/>
    <property type="match status" value="1"/>
</dbReference>
<dbReference type="PATRIC" id="fig|1317121.7.peg.3955"/>
<dbReference type="FunFam" id="1.10.10.10:FF:000001">
    <property type="entry name" value="LysR family transcriptional regulator"/>
    <property type="match status" value="1"/>
</dbReference>
<dbReference type="AlphaFoldDB" id="A0A0L1JLC9"/>
<dbReference type="Pfam" id="PF03466">
    <property type="entry name" value="LysR_substrate"/>
    <property type="match status" value="1"/>
</dbReference>
<comment type="caution">
    <text evidence="6">The sequence shown here is derived from an EMBL/GenBank/DDBJ whole genome shotgun (WGS) entry which is preliminary data.</text>
</comment>
<dbReference type="Proteomes" id="UP000036938">
    <property type="component" value="Unassembled WGS sequence"/>
</dbReference>
<organism evidence="6 7">
    <name type="scientific">Pseudaestuariivita atlantica</name>
    <dbReference type="NCBI Taxonomy" id="1317121"/>
    <lineage>
        <taxon>Bacteria</taxon>
        <taxon>Pseudomonadati</taxon>
        <taxon>Pseudomonadota</taxon>
        <taxon>Alphaproteobacteria</taxon>
        <taxon>Rhodobacterales</taxon>
        <taxon>Paracoccaceae</taxon>
        <taxon>Pseudaestuariivita</taxon>
    </lineage>
</organism>
<dbReference type="InterPro" id="IPR036390">
    <property type="entry name" value="WH_DNA-bd_sf"/>
</dbReference>
<dbReference type="InterPro" id="IPR000847">
    <property type="entry name" value="LysR_HTH_N"/>
</dbReference>
<proteinExistence type="inferred from homology"/>
<evidence type="ECO:0000256" key="2">
    <source>
        <dbReference type="ARBA" id="ARBA00023015"/>
    </source>
</evidence>
<accession>A0A0L1JLC9</accession>
<dbReference type="SUPFAM" id="SSF53850">
    <property type="entry name" value="Periplasmic binding protein-like II"/>
    <property type="match status" value="1"/>
</dbReference>
<dbReference type="OrthoDB" id="8097684at2"/>
<gene>
    <name evidence="6" type="ORF">ATO11_16130</name>
</gene>
<protein>
    <submittedName>
        <fullName evidence="6">LysR family transcriptional regulator</fullName>
    </submittedName>
</protein>
<evidence type="ECO:0000313" key="6">
    <source>
        <dbReference type="EMBL" id="KNG92555.1"/>
    </source>
</evidence>
<keyword evidence="2" id="KW-0805">Transcription regulation</keyword>
<dbReference type="GO" id="GO:0003700">
    <property type="term" value="F:DNA-binding transcription factor activity"/>
    <property type="evidence" value="ECO:0007669"/>
    <property type="project" value="InterPro"/>
</dbReference>
<dbReference type="PRINTS" id="PR00039">
    <property type="entry name" value="HTHLYSR"/>
</dbReference>
<keyword evidence="7" id="KW-1185">Reference proteome</keyword>
<dbReference type="InterPro" id="IPR050176">
    <property type="entry name" value="LTTR"/>
</dbReference>
<dbReference type="PROSITE" id="PS50931">
    <property type="entry name" value="HTH_LYSR"/>
    <property type="match status" value="1"/>
</dbReference>
<dbReference type="GO" id="GO:0003677">
    <property type="term" value="F:DNA binding"/>
    <property type="evidence" value="ECO:0007669"/>
    <property type="project" value="UniProtKB-KW"/>
</dbReference>
<keyword evidence="4" id="KW-0804">Transcription</keyword>
<dbReference type="Pfam" id="PF00126">
    <property type="entry name" value="HTH_1"/>
    <property type="match status" value="1"/>
</dbReference>
<dbReference type="Gene3D" id="1.10.10.10">
    <property type="entry name" value="Winged helix-like DNA-binding domain superfamily/Winged helix DNA-binding domain"/>
    <property type="match status" value="1"/>
</dbReference>
<reference evidence="6 7" key="1">
    <citation type="journal article" date="2015" name="Int. J. Syst. Evol. Microbiol.">
        <title>Aestuariivita atlantica sp. nov., isolated from deep sea sediment of the Atlantic Ocean.</title>
        <authorList>
            <person name="Li G."/>
            <person name="Lai Q."/>
            <person name="Du Y."/>
            <person name="Liu X."/>
            <person name="Sun F."/>
            <person name="Shao Z."/>
        </authorList>
    </citation>
    <scope>NUCLEOTIDE SEQUENCE [LARGE SCALE GENOMIC DNA]</scope>
    <source>
        <strain evidence="6 7">22II-S11-z3</strain>
    </source>
</reference>
<evidence type="ECO:0000256" key="1">
    <source>
        <dbReference type="ARBA" id="ARBA00009437"/>
    </source>
</evidence>
<dbReference type="Gene3D" id="3.40.190.10">
    <property type="entry name" value="Periplasmic binding protein-like II"/>
    <property type="match status" value="2"/>
</dbReference>
<dbReference type="PANTHER" id="PTHR30579">
    <property type="entry name" value="TRANSCRIPTIONAL REGULATOR"/>
    <property type="match status" value="1"/>
</dbReference>
<comment type="similarity">
    <text evidence="1">Belongs to the LysR transcriptional regulatory family.</text>
</comment>
<dbReference type="RefSeq" id="WP_050531940.1">
    <property type="nucleotide sequence ID" value="NZ_AQQZ01000008.1"/>
</dbReference>
<feature type="domain" description="HTH lysR-type" evidence="5">
    <location>
        <begin position="4"/>
        <end position="61"/>
    </location>
</feature>
<keyword evidence="3" id="KW-0238">DNA-binding</keyword>
<name>A0A0L1JLC9_9RHOB</name>
<dbReference type="InterPro" id="IPR036388">
    <property type="entry name" value="WH-like_DNA-bd_sf"/>
</dbReference>
<dbReference type="STRING" id="1317121.ATO11_16130"/>
<dbReference type="SUPFAM" id="SSF46785">
    <property type="entry name" value="Winged helix' DNA-binding domain"/>
    <property type="match status" value="1"/>
</dbReference>
<evidence type="ECO:0000256" key="4">
    <source>
        <dbReference type="ARBA" id="ARBA00023163"/>
    </source>
</evidence>
<sequence>MRNLDVTTLRSFVAVADAGGVTRAAGFLNLTQSAVSMQLKRLEDLLDTQLLDRSNRRIALTPAGEKLLSHARRMVDLNDDVFATLTHHAFEGEIRFGVPHDVIYPVIPQVLQRFDAEYPRVKVHLSSLFTNRLKDDFARGEMDLILTTEEETEGNGERLVTLPLQWNSAPGGSAHKSRPLRIAFSAHCKFRPIAQRVLDAADIAWEHAVETGSDRTIEATVSADLAVTAALAGTEPPQLSPVPAGGGLPDLPEQSINMYVSETGGAVVRALSDMIRSAYAAHMPQPRLKSVS</sequence>
<evidence type="ECO:0000259" key="5">
    <source>
        <dbReference type="PROSITE" id="PS50931"/>
    </source>
</evidence>